<proteinExistence type="predicted"/>
<evidence type="ECO:0000313" key="2">
    <source>
        <dbReference type="EMBL" id="MFC0847554.1"/>
    </source>
</evidence>
<protein>
    <recommendedName>
        <fullName evidence="4">Secreted protein</fullName>
    </recommendedName>
</protein>
<name>A0ABV6TP71_9ACTN</name>
<reference evidence="2 3" key="1">
    <citation type="submission" date="2024-09" db="EMBL/GenBank/DDBJ databases">
        <authorList>
            <person name="Sun Q."/>
            <person name="Mori K."/>
        </authorList>
    </citation>
    <scope>NUCLEOTIDE SEQUENCE [LARGE SCALE GENOMIC DNA]</scope>
    <source>
        <strain evidence="2 3">JCM 4557</strain>
    </source>
</reference>
<sequence>MSGRRRGVALAVGGALFVVVAGGVGATAVVVDRADRAPGAPDWVFPPSDRKTADADAGAQAGKSASELGRMLVPYGTDGYSRGPDIEGFGADADLTGDQVVALRRESLRGLTGDQRQKLEKRVEKERVKGMAMRSYSSTDDAPDSNAAAASAFTVQIALSRMENTRTVRQISEFRTALFDSVGIMRKGPEVKGHKDARCFLGPDEKDEKLDMMVCSAYRGEVLVDVVAESPKPMNAKGVALLLGEQLDRIGASGESV</sequence>
<dbReference type="EMBL" id="JBHMQV010000009">
    <property type="protein sequence ID" value="MFC0847554.1"/>
    <property type="molecule type" value="Genomic_DNA"/>
</dbReference>
<organism evidence="2 3">
    <name type="scientific">Streptomyces noboritoensis</name>
    <dbReference type="NCBI Taxonomy" id="67337"/>
    <lineage>
        <taxon>Bacteria</taxon>
        <taxon>Bacillati</taxon>
        <taxon>Actinomycetota</taxon>
        <taxon>Actinomycetes</taxon>
        <taxon>Kitasatosporales</taxon>
        <taxon>Streptomycetaceae</taxon>
        <taxon>Streptomyces</taxon>
    </lineage>
</organism>
<feature type="region of interest" description="Disordered" evidence="1">
    <location>
        <begin position="41"/>
        <end position="63"/>
    </location>
</feature>
<comment type="caution">
    <text evidence="2">The sequence shown here is derived from an EMBL/GenBank/DDBJ whole genome shotgun (WGS) entry which is preliminary data.</text>
</comment>
<gene>
    <name evidence="2" type="ORF">ACFH04_28175</name>
</gene>
<evidence type="ECO:0000256" key="1">
    <source>
        <dbReference type="SAM" id="MobiDB-lite"/>
    </source>
</evidence>
<dbReference type="Proteomes" id="UP001589887">
    <property type="component" value="Unassembled WGS sequence"/>
</dbReference>
<evidence type="ECO:0008006" key="4">
    <source>
        <dbReference type="Google" id="ProtNLM"/>
    </source>
</evidence>
<accession>A0ABV6TP71</accession>
<dbReference type="RefSeq" id="WP_394322370.1">
    <property type="nucleotide sequence ID" value="NZ_JBHMQV010000009.1"/>
</dbReference>
<evidence type="ECO:0000313" key="3">
    <source>
        <dbReference type="Proteomes" id="UP001589887"/>
    </source>
</evidence>
<keyword evidence="3" id="KW-1185">Reference proteome</keyword>